<proteinExistence type="predicted"/>
<accession>A0A2A3E9B4</accession>
<dbReference type="EMBL" id="KZ288324">
    <property type="protein sequence ID" value="PBC28064.1"/>
    <property type="molecule type" value="Genomic_DNA"/>
</dbReference>
<evidence type="ECO:0000256" key="8">
    <source>
        <dbReference type="ARBA" id="ARBA00023170"/>
    </source>
</evidence>
<evidence type="ECO:0000256" key="10">
    <source>
        <dbReference type="SAM" id="Phobius"/>
    </source>
</evidence>
<keyword evidence="6 10" id="KW-1133">Transmembrane helix</keyword>
<keyword evidence="7 10" id="KW-0472">Membrane</keyword>
<evidence type="ECO:0000256" key="7">
    <source>
        <dbReference type="ARBA" id="ARBA00023136"/>
    </source>
</evidence>
<dbReference type="AlphaFoldDB" id="A0A2A3E9B4"/>
<evidence type="ECO:0000256" key="4">
    <source>
        <dbReference type="ARBA" id="ARBA00022692"/>
    </source>
</evidence>
<feature type="transmembrane region" description="Helical" evidence="10">
    <location>
        <begin position="188"/>
        <end position="207"/>
    </location>
</feature>
<keyword evidence="3" id="KW-0716">Sensory transduction</keyword>
<keyword evidence="5" id="KW-0552">Olfaction</keyword>
<dbReference type="InterPro" id="IPR004117">
    <property type="entry name" value="7tm6_olfct_rcpt"/>
</dbReference>
<feature type="transmembrane region" description="Helical" evidence="10">
    <location>
        <begin position="20"/>
        <end position="40"/>
    </location>
</feature>
<name>A0A2A3E9B4_APICC</name>
<keyword evidence="12" id="KW-1185">Reference proteome</keyword>
<dbReference type="GO" id="GO:0004984">
    <property type="term" value="F:olfactory receptor activity"/>
    <property type="evidence" value="ECO:0007669"/>
    <property type="project" value="InterPro"/>
</dbReference>
<dbReference type="GO" id="GO:0005886">
    <property type="term" value="C:plasma membrane"/>
    <property type="evidence" value="ECO:0007669"/>
    <property type="project" value="UniProtKB-SubCell"/>
</dbReference>
<evidence type="ECO:0000313" key="11">
    <source>
        <dbReference type="EMBL" id="PBC28064.1"/>
    </source>
</evidence>
<reference evidence="11 12" key="1">
    <citation type="submission" date="2014-07" db="EMBL/GenBank/DDBJ databases">
        <title>Genomic and transcriptomic analysis on Apis cerana provide comprehensive insights into honey bee biology.</title>
        <authorList>
            <person name="Diao Q."/>
            <person name="Sun L."/>
            <person name="Zheng H."/>
            <person name="Zheng H."/>
            <person name="Xu S."/>
            <person name="Wang S."/>
            <person name="Zeng Z."/>
            <person name="Hu F."/>
            <person name="Su S."/>
            <person name="Wu J."/>
        </authorList>
    </citation>
    <scope>NUCLEOTIDE SEQUENCE [LARGE SCALE GENOMIC DNA]</scope>
    <source>
        <tissue evidence="11">Pupae without intestine</tissue>
    </source>
</reference>
<evidence type="ECO:0000256" key="6">
    <source>
        <dbReference type="ARBA" id="ARBA00022989"/>
    </source>
</evidence>
<evidence type="ECO:0000256" key="1">
    <source>
        <dbReference type="ARBA" id="ARBA00004651"/>
    </source>
</evidence>
<evidence type="ECO:0000256" key="2">
    <source>
        <dbReference type="ARBA" id="ARBA00022475"/>
    </source>
</evidence>
<organism evidence="11 12">
    <name type="scientific">Apis cerana cerana</name>
    <name type="common">Oriental honeybee</name>
    <dbReference type="NCBI Taxonomy" id="94128"/>
    <lineage>
        <taxon>Eukaryota</taxon>
        <taxon>Metazoa</taxon>
        <taxon>Ecdysozoa</taxon>
        <taxon>Arthropoda</taxon>
        <taxon>Hexapoda</taxon>
        <taxon>Insecta</taxon>
        <taxon>Pterygota</taxon>
        <taxon>Neoptera</taxon>
        <taxon>Endopterygota</taxon>
        <taxon>Hymenoptera</taxon>
        <taxon>Apocrita</taxon>
        <taxon>Aculeata</taxon>
        <taxon>Apoidea</taxon>
        <taxon>Anthophila</taxon>
        <taxon>Apidae</taxon>
        <taxon>Apis</taxon>
    </lineage>
</organism>
<comment type="subcellular location">
    <subcellularLocation>
        <location evidence="1">Cell membrane</location>
        <topology evidence="1">Multi-pass membrane protein</topology>
    </subcellularLocation>
</comment>
<feature type="transmembrane region" description="Helical" evidence="10">
    <location>
        <begin position="156"/>
        <end position="176"/>
    </location>
</feature>
<keyword evidence="9" id="KW-0807">Transducer</keyword>
<keyword evidence="4 10" id="KW-0812">Transmembrane</keyword>
<keyword evidence="2" id="KW-1003">Cell membrane</keyword>
<dbReference type="GO" id="GO:0005549">
    <property type="term" value="F:odorant binding"/>
    <property type="evidence" value="ECO:0007669"/>
    <property type="project" value="InterPro"/>
</dbReference>
<gene>
    <name evidence="11" type="ORF">APICC_03890</name>
</gene>
<evidence type="ECO:0000256" key="9">
    <source>
        <dbReference type="ARBA" id="ARBA00023224"/>
    </source>
</evidence>
<sequence>MENDRELMLKYGILGRNLTIYSILFMYISGIMYISIMQYAMRLQINDDNQTSKVLIYPAYSNSIQKSPIYEIIYGIQCICGYVLDSVTSGACGLAALFVTHACGQIDVIISRLDDIVAGQFYKKNSNPNIRLIEIIKHHIKILKFSAVVEKVLQEVFFLEFISSTFVICLLEYYCITDWEQNNIISLTSYALLLISLTFNMFLLCYIGDLLIQKSGNIGVAVFMIDWYHLPTKTIQNLILIMAMSNSPAKLSVGRIVDLSLSTFGNVEMENDRELMLKYGILGRNLTISSILFMYMGSITYMSITQYAMGSQINEHNQTIRVLIYPTYGYNIQKSPIYEIIYGVQFMCGYVVDTITAGACGLAALFVTHACGQIDIISSQLDDIVAGQFYNKNLNPNIRLMAIIKHHIKILKFSAIVETILQEVFFLEFIGSTFVICLLEYYCIASGNIGVVVFMIDWFHLPTKTIQNLILIMAMSNTPAKLTVGRIVDLSLSTFGNVRLY</sequence>
<feature type="transmembrane region" description="Helical" evidence="10">
    <location>
        <begin position="286"/>
        <end position="304"/>
    </location>
</feature>
<evidence type="ECO:0000313" key="12">
    <source>
        <dbReference type="Proteomes" id="UP000242457"/>
    </source>
</evidence>
<dbReference type="Pfam" id="PF02949">
    <property type="entry name" value="7tm_6"/>
    <property type="match status" value="2"/>
</dbReference>
<protein>
    <submittedName>
        <fullName evidence="11">Odorant receptor 67a</fullName>
    </submittedName>
</protein>
<dbReference type="PANTHER" id="PTHR21137:SF35">
    <property type="entry name" value="ODORANT RECEPTOR 19A-RELATED"/>
    <property type="match status" value="1"/>
</dbReference>
<dbReference type="Proteomes" id="UP000242457">
    <property type="component" value="Unassembled WGS sequence"/>
</dbReference>
<dbReference type="PANTHER" id="PTHR21137">
    <property type="entry name" value="ODORANT RECEPTOR"/>
    <property type="match status" value="1"/>
</dbReference>
<evidence type="ECO:0000256" key="5">
    <source>
        <dbReference type="ARBA" id="ARBA00022725"/>
    </source>
</evidence>
<dbReference type="GO" id="GO:0007165">
    <property type="term" value="P:signal transduction"/>
    <property type="evidence" value="ECO:0007669"/>
    <property type="project" value="UniProtKB-KW"/>
</dbReference>
<dbReference type="OrthoDB" id="6617147at2759"/>
<keyword evidence="8 11" id="KW-0675">Receptor</keyword>
<evidence type="ECO:0000256" key="3">
    <source>
        <dbReference type="ARBA" id="ARBA00022606"/>
    </source>
</evidence>